<evidence type="ECO:0000256" key="1">
    <source>
        <dbReference type="SAM" id="MobiDB-lite"/>
    </source>
</evidence>
<gene>
    <name evidence="2" type="ORF">SDC9_102863</name>
</gene>
<feature type="region of interest" description="Disordered" evidence="1">
    <location>
        <begin position="105"/>
        <end position="172"/>
    </location>
</feature>
<dbReference type="AlphaFoldDB" id="A0A645B2X1"/>
<comment type="caution">
    <text evidence="2">The sequence shown here is derived from an EMBL/GenBank/DDBJ whole genome shotgun (WGS) entry which is preliminary data.</text>
</comment>
<sequence length="467" mass="49393">MVGHRAQLALAGAEHLGDRPDVLLGDVDGEELGRLVQLAVDLAGDHLGLADGQFERLAAHRLHQHGELQLATTLHLPGVGALGRVDPDRHVADQLALQAGLEQPGGEVLAGPAGQRGGVDADRHRDRRLVDGDQRQRPGILRVGQGLADGDLGDARDGDDVAGAGGLGRDPLERLGHQQLGELDVLDGAVAPAPGHRLALAQLALLDPAQRQPAEVGRRVEVGDVRLQQATLLVRGGRDGVEDRLEQRLQVGGVGHPAVLRLGQRGPAGLGRRVHHREVEDRPVGVLGQQVHEEVVGLLEHLLHPGVGAVDLVDHDDQRQPLGQRLAQHEPGLRQRAFRGVDQQHHAVHHLQAALDLAAEVGVAGGVDDVDGDVLALDHVLDRSVLGQDRDALLPLQVHRVHDAVVHVLTLPEGAGLPQHGIDKGGLAVVDVGDDGDVAQVRALGHMRDFRCESRSTQMVVPPGGTA</sequence>
<organism evidence="2">
    <name type="scientific">bioreactor metagenome</name>
    <dbReference type="NCBI Taxonomy" id="1076179"/>
    <lineage>
        <taxon>unclassified sequences</taxon>
        <taxon>metagenomes</taxon>
        <taxon>ecological metagenomes</taxon>
    </lineage>
</organism>
<reference evidence="2" key="1">
    <citation type="submission" date="2019-08" db="EMBL/GenBank/DDBJ databases">
        <authorList>
            <person name="Kucharzyk K."/>
            <person name="Murdoch R.W."/>
            <person name="Higgins S."/>
            <person name="Loffler F."/>
        </authorList>
    </citation>
    <scope>NUCLEOTIDE SEQUENCE</scope>
</reference>
<proteinExistence type="predicted"/>
<evidence type="ECO:0000313" key="2">
    <source>
        <dbReference type="EMBL" id="MPM56064.1"/>
    </source>
</evidence>
<protein>
    <recommendedName>
        <fullName evidence="3">NAD-specific glutamate dehydrogenase</fullName>
    </recommendedName>
</protein>
<feature type="compositionally biased region" description="Basic and acidic residues" evidence="1">
    <location>
        <begin position="119"/>
        <end position="136"/>
    </location>
</feature>
<dbReference type="AntiFam" id="ANF00072">
    <property type="entry name" value="Shadow ORF (opposite TypA)"/>
</dbReference>
<accession>A0A645B2X1</accession>
<name>A0A645B2X1_9ZZZZ</name>
<evidence type="ECO:0008006" key="3">
    <source>
        <dbReference type="Google" id="ProtNLM"/>
    </source>
</evidence>
<dbReference type="EMBL" id="VSSQ01015564">
    <property type="protein sequence ID" value="MPM56064.1"/>
    <property type="molecule type" value="Genomic_DNA"/>
</dbReference>